<keyword evidence="1" id="KW-0812">Transmembrane</keyword>
<evidence type="ECO:0000313" key="2">
    <source>
        <dbReference type="EMBL" id="KAK9814619.1"/>
    </source>
</evidence>
<feature type="transmembrane region" description="Helical" evidence="1">
    <location>
        <begin position="114"/>
        <end position="134"/>
    </location>
</feature>
<dbReference type="AlphaFoldDB" id="A0AAW1Q389"/>
<feature type="transmembrane region" description="Helical" evidence="1">
    <location>
        <begin position="85"/>
        <end position="108"/>
    </location>
</feature>
<dbReference type="EMBL" id="JALJOR010000007">
    <property type="protein sequence ID" value="KAK9814619.1"/>
    <property type="molecule type" value="Genomic_DNA"/>
</dbReference>
<evidence type="ECO:0000256" key="1">
    <source>
        <dbReference type="SAM" id="Phobius"/>
    </source>
</evidence>
<gene>
    <name evidence="2" type="ORF">WJX72_008786</name>
</gene>
<feature type="transmembrane region" description="Helical" evidence="1">
    <location>
        <begin position="176"/>
        <end position="194"/>
    </location>
</feature>
<evidence type="ECO:0000313" key="3">
    <source>
        <dbReference type="Proteomes" id="UP001489004"/>
    </source>
</evidence>
<sequence length="217" mass="23564">MVISACSRVENSEEHLQPMESSSATQPAAAVRNLSFLPPKSRFILVAVLEAVFYAFLVAFFVSARNHNRAIKPANRSQARILQNAVLAFMIVTTVWNGLMMTSVVPLSFWNRLWWAYCPFLKPVVIAHMSPAVYAKFRADYADHGYAFSIVHTVLFALPSTILAFCWLAGVGYSAAALGCLVFAAALAANMGMVDLKCCIGELSNGPVAAPKETKAA</sequence>
<proteinExistence type="predicted"/>
<feature type="transmembrane region" description="Helical" evidence="1">
    <location>
        <begin position="43"/>
        <end position="64"/>
    </location>
</feature>
<keyword evidence="1" id="KW-0472">Membrane</keyword>
<reference evidence="2 3" key="1">
    <citation type="journal article" date="2024" name="Nat. Commun.">
        <title>Phylogenomics reveals the evolutionary origins of lichenization in chlorophyte algae.</title>
        <authorList>
            <person name="Puginier C."/>
            <person name="Libourel C."/>
            <person name="Otte J."/>
            <person name="Skaloud P."/>
            <person name="Haon M."/>
            <person name="Grisel S."/>
            <person name="Petersen M."/>
            <person name="Berrin J.G."/>
            <person name="Delaux P.M."/>
            <person name="Dal Grande F."/>
            <person name="Keller J."/>
        </authorList>
    </citation>
    <scope>NUCLEOTIDE SEQUENCE [LARGE SCALE GENOMIC DNA]</scope>
    <source>
        <strain evidence="2 3">SAG 2043</strain>
    </source>
</reference>
<name>A0AAW1Q389_9CHLO</name>
<dbReference type="Proteomes" id="UP001489004">
    <property type="component" value="Unassembled WGS sequence"/>
</dbReference>
<protein>
    <submittedName>
        <fullName evidence="2">Uncharacterized protein</fullName>
    </submittedName>
</protein>
<keyword evidence="1" id="KW-1133">Transmembrane helix</keyword>
<accession>A0AAW1Q389</accession>
<keyword evidence="3" id="KW-1185">Reference proteome</keyword>
<organism evidence="2 3">
    <name type="scientific">[Myrmecia] bisecta</name>
    <dbReference type="NCBI Taxonomy" id="41462"/>
    <lineage>
        <taxon>Eukaryota</taxon>
        <taxon>Viridiplantae</taxon>
        <taxon>Chlorophyta</taxon>
        <taxon>core chlorophytes</taxon>
        <taxon>Trebouxiophyceae</taxon>
        <taxon>Trebouxiales</taxon>
        <taxon>Trebouxiaceae</taxon>
        <taxon>Myrmecia</taxon>
    </lineage>
</organism>
<feature type="transmembrane region" description="Helical" evidence="1">
    <location>
        <begin position="146"/>
        <end position="170"/>
    </location>
</feature>
<comment type="caution">
    <text evidence="2">The sequence shown here is derived from an EMBL/GenBank/DDBJ whole genome shotgun (WGS) entry which is preliminary data.</text>
</comment>